<feature type="chain" id="PRO_5047486060" description="DUF2155 domain-containing protein" evidence="1">
    <location>
        <begin position="20"/>
        <end position="148"/>
    </location>
</feature>
<dbReference type="InterPro" id="IPR019225">
    <property type="entry name" value="DUF2155"/>
</dbReference>
<evidence type="ECO:0008006" key="4">
    <source>
        <dbReference type="Google" id="ProtNLM"/>
    </source>
</evidence>
<dbReference type="Pfam" id="PF09923">
    <property type="entry name" value="DUF2155"/>
    <property type="match status" value="1"/>
</dbReference>
<comment type="caution">
    <text evidence="2">The sequence shown here is derived from an EMBL/GenBank/DDBJ whole genome shotgun (WGS) entry which is preliminary data.</text>
</comment>
<organism evidence="2 3">
    <name type="scientific">Rhodovibrio sodomensis</name>
    <dbReference type="NCBI Taxonomy" id="1088"/>
    <lineage>
        <taxon>Bacteria</taxon>
        <taxon>Pseudomonadati</taxon>
        <taxon>Pseudomonadota</taxon>
        <taxon>Alphaproteobacteria</taxon>
        <taxon>Rhodospirillales</taxon>
        <taxon>Rhodovibrionaceae</taxon>
        <taxon>Rhodovibrio</taxon>
    </lineage>
</organism>
<dbReference type="Proteomes" id="UP001296873">
    <property type="component" value="Unassembled WGS sequence"/>
</dbReference>
<reference evidence="2 3" key="1">
    <citation type="journal article" date="2020" name="Microorganisms">
        <title>Osmotic Adaptation and Compatible Solute Biosynthesis of Phototrophic Bacteria as Revealed from Genome Analyses.</title>
        <authorList>
            <person name="Imhoff J.F."/>
            <person name="Rahn T."/>
            <person name="Kunzel S."/>
            <person name="Keller A."/>
            <person name="Neulinger S.C."/>
        </authorList>
    </citation>
    <scope>NUCLEOTIDE SEQUENCE [LARGE SCALE GENOMIC DNA]</scope>
    <source>
        <strain evidence="2 3">DSM 9895</strain>
    </source>
</reference>
<name>A0ABS1DKI0_9PROT</name>
<evidence type="ECO:0000313" key="3">
    <source>
        <dbReference type="Proteomes" id="UP001296873"/>
    </source>
</evidence>
<sequence length="148" mass="16081">MRRLGCRLAAALLAAGLLAGPFAVPVRAIEADVVVLQGLDKVTARTDTFEVPVGSAYRFGTLEITVHHCWKAPPEEPPENKAFLEIVDIRPDREPKTVFTGWMFSSSPALNALEHPVYDVWVKTCKVLEQPGAATDAPPAPEAVPERP</sequence>
<evidence type="ECO:0000256" key="1">
    <source>
        <dbReference type="SAM" id="SignalP"/>
    </source>
</evidence>
<dbReference type="EMBL" id="NRRL01000094">
    <property type="protein sequence ID" value="MBK1670432.1"/>
    <property type="molecule type" value="Genomic_DNA"/>
</dbReference>
<evidence type="ECO:0000313" key="2">
    <source>
        <dbReference type="EMBL" id="MBK1670432.1"/>
    </source>
</evidence>
<gene>
    <name evidence="2" type="ORF">CKO28_20620</name>
</gene>
<proteinExistence type="predicted"/>
<feature type="signal peptide" evidence="1">
    <location>
        <begin position="1"/>
        <end position="19"/>
    </location>
</feature>
<accession>A0ABS1DKI0</accession>
<keyword evidence="3" id="KW-1185">Reference proteome</keyword>
<dbReference type="RefSeq" id="WP_200342795.1">
    <property type="nucleotide sequence ID" value="NZ_NRRL01000094.1"/>
</dbReference>
<keyword evidence="1" id="KW-0732">Signal</keyword>
<protein>
    <recommendedName>
        <fullName evidence="4">DUF2155 domain-containing protein</fullName>
    </recommendedName>
</protein>